<dbReference type="Proteomes" id="UP001595851">
    <property type="component" value="Unassembled WGS sequence"/>
</dbReference>
<keyword evidence="5" id="KW-1185">Reference proteome</keyword>
<dbReference type="GO" id="GO:0005524">
    <property type="term" value="F:ATP binding"/>
    <property type="evidence" value="ECO:0007669"/>
    <property type="project" value="UniProtKB-KW"/>
</dbReference>
<keyword evidence="1" id="KW-0547">Nucleotide-binding</keyword>
<evidence type="ECO:0000256" key="2">
    <source>
        <dbReference type="ARBA" id="ARBA00022840"/>
    </source>
</evidence>
<evidence type="ECO:0000259" key="3">
    <source>
        <dbReference type="PROSITE" id="PS50125"/>
    </source>
</evidence>
<dbReference type="CDD" id="cd07302">
    <property type="entry name" value="CHD"/>
    <property type="match status" value="1"/>
</dbReference>
<dbReference type="InterPro" id="IPR001054">
    <property type="entry name" value="A/G_cyclase"/>
</dbReference>
<dbReference type="Pfam" id="PF00211">
    <property type="entry name" value="Guanylate_cyc"/>
    <property type="match status" value="1"/>
</dbReference>
<evidence type="ECO:0000313" key="5">
    <source>
        <dbReference type="Proteomes" id="UP001595851"/>
    </source>
</evidence>
<dbReference type="PANTHER" id="PTHR16305">
    <property type="entry name" value="TESTICULAR SOLUBLE ADENYLYL CYCLASE"/>
    <property type="match status" value="1"/>
</dbReference>
<dbReference type="PANTHER" id="PTHR16305:SF28">
    <property type="entry name" value="GUANYLATE CYCLASE DOMAIN-CONTAINING PROTEIN"/>
    <property type="match status" value="1"/>
</dbReference>
<accession>A0ABV8G7Q0</accession>
<dbReference type="RefSeq" id="WP_379529162.1">
    <property type="nucleotide sequence ID" value="NZ_JBHSBI010000008.1"/>
</dbReference>
<feature type="domain" description="Guanylate cyclase" evidence="3">
    <location>
        <begin position="14"/>
        <end position="143"/>
    </location>
</feature>
<dbReference type="InterPro" id="IPR041664">
    <property type="entry name" value="AAA_16"/>
</dbReference>
<gene>
    <name evidence="4" type="ORF">ACFOY2_17845</name>
</gene>
<organism evidence="4 5">
    <name type="scientific">Nonomuraea purpurea</name>
    <dbReference type="NCBI Taxonomy" id="1849276"/>
    <lineage>
        <taxon>Bacteria</taxon>
        <taxon>Bacillati</taxon>
        <taxon>Actinomycetota</taxon>
        <taxon>Actinomycetes</taxon>
        <taxon>Streptosporangiales</taxon>
        <taxon>Streptosporangiaceae</taxon>
        <taxon>Nonomuraea</taxon>
    </lineage>
</organism>
<evidence type="ECO:0000256" key="1">
    <source>
        <dbReference type="ARBA" id="ARBA00022741"/>
    </source>
</evidence>
<reference evidence="5" key="1">
    <citation type="journal article" date="2019" name="Int. J. Syst. Evol. Microbiol.">
        <title>The Global Catalogue of Microorganisms (GCM) 10K type strain sequencing project: providing services to taxonomists for standard genome sequencing and annotation.</title>
        <authorList>
            <consortium name="The Broad Institute Genomics Platform"/>
            <consortium name="The Broad Institute Genome Sequencing Center for Infectious Disease"/>
            <person name="Wu L."/>
            <person name="Ma J."/>
        </authorList>
    </citation>
    <scope>NUCLEOTIDE SEQUENCE [LARGE SCALE GENOMIC DNA]</scope>
    <source>
        <strain evidence="5">TBRC 1276</strain>
    </source>
</reference>
<keyword evidence="2 4" id="KW-0067">ATP-binding</keyword>
<sequence length="992" mass="105506">MKDPPARPVRRNVVILFVDLVGSTALAERLDPELLHRVLDRYYSRCTATIGEYGGAVEKFIGDAVMAVFGASVSHEDDAVRAVRAAEAIRTAVRGLGAEPGPSWGIELDIHGGIAAGEAVVISSGNVDPRVIGDVVNTAARLQGAAAAGEILLDVNVAAMARPYASVEPTTPLTLKGKSGVTQAYRLISLEREDPEYQAELVDFIGREGELAQLAGIYRRVLAGRCCIATVLGAAGLGKSRLVREFVQTNCGPDVRVIGGVCRSYGRAAAFRPIAEMLESLGDDWRAAVAGLEQEERVVRGLSAMLTQPAEPVSVEEVSYAVRLLFEALATERPLVVVWENLQWAQPGLLGLINDVAAWLADVPVLLLCLARPDLLELRAGWGGGLPCSTTLELEPLDEAECAQLVAALVPRMVSTGEVTAHGADELSQRALTVCAGNPLFAEMVLATGDLTDSATSVPMTVRSVLSARLDQLGRGERDLLERAATVGLAFTRDDLRPLLDDEEAGEMIESRLRRLLRSRLISRAGAPGAYRFAQTLFRDTAYALTSKADRAAWHLTLADLHPLHESSDLVDHLEAAYVFRKELRPDDPALPGLATRAALALIEAGARVLGRKDLHAAIMLLERGQELLPAGRREHDRLAVLICDIAVGLGEPGRGLAALDAAEAAEADTLTCAAQRGIVAVLADTDFDETAEPADDGTGGELGRGRACYLRGLRHLSRAEYGLAERSLREGLELARAAGDAYEQDRLLVALCELAQWSPTHLDAGLELCAHLGERFAADRSMLVPVLLTRARLTALSGDTGAARALVEVARRHAADLRMERAIITVDQVAGLLDWLDGRNAQAVACFDRAAGALRAAGMADTAVVLDVYAARGLMAQGRQEAAVERFRQLEAGAAGHVRAKLIMAAFGARCTALTGPRAQAVTRAAQAGDLLAMTDDPCLLGDVLIELSHAYQILGMTAEARAAAERATADYAGKGAELPARSARARLAAL</sequence>
<dbReference type="InterPro" id="IPR027417">
    <property type="entry name" value="P-loop_NTPase"/>
</dbReference>
<dbReference type="InterPro" id="IPR029787">
    <property type="entry name" value="Nucleotide_cyclase"/>
</dbReference>
<dbReference type="EMBL" id="JBHSBI010000008">
    <property type="protein sequence ID" value="MFC4009100.1"/>
    <property type="molecule type" value="Genomic_DNA"/>
</dbReference>
<dbReference type="SMART" id="SM00044">
    <property type="entry name" value="CYCc"/>
    <property type="match status" value="1"/>
</dbReference>
<name>A0ABV8G7Q0_9ACTN</name>
<comment type="caution">
    <text evidence="4">The sequence shown here is derived from an EMBL/GenBank/DDBJ whole genome shotgun (WGS) entry which is preliminary data.</text>
</comment>
<dbReference type="SUPFAM" id="SSF55073">
    <property type="entry name" value="Nucleotide cyclase"/>
    <property type="match status" value="1"/>
</dbReference>
<dbReference type="PROSITE" id="PS50125">
    <property type="entry name" value="GUANYLATE_CYCLASE_2"/>
    <property type="match status" value="1"/>
</dbReference>
<dbReference type="Gene3D" id="3.30.70.1230">
    <property type="entry name" value="Nucleotide cyclase"/>
    <property type="match status" value="1"/>
</dbReference>
<proteinExistence type="predicted"/>
<dbReference type="SUPFAM" id="SSF52540">
    <property type="entry name" value="P-loop containing nucleoside triphosphate hydrolases"/>
    <property type="match status" value="1"/>
</dbReference>
<evidence type="ECO:0000313" key="4">
    <source>
        <dbReference type="EMBL" id="MFC4009100.1"/>
    </source>
</evidence>
<dbReference type="Pfam" id="PF13191">
    <property type="entry name" value="AAA_16"/>
    <property type="match status" value="1"/>
</dbReference>
<protein>
    <submittedName>
        <fullName evidence="4">ATP-binding protein</fullName>
    </submittedName>
</protein>